<dbReference type="AlphaFoldDB" id="A0A424WFU9"/>
<evidence type="ECO:0000256" key="2">
    <source>
        <dbReference type="ARBA" id="ARBA00022630"/>
    </source>
</evidence>
<dbReference type="EC" id="1.5.1.38" evidence="6"/>
<evidence type="ECO:0000256" key="1">
    <source>
        <dbReference type="ARBA" id="ARBA00005990"/>
    </source>
</evidence>
<evidence type="ECO:0000313" key="7">
    <source>
        <dbReference type="Proteomes" id="UP000285324"/>
    </source>
</evidence>
<dbReference type="NCBIfam" id="TIGR03567">
    <property type="entry name" value="FMN_reduc_SsuE"/>
    <property type="match status" value="1"/>
</dbReference>
<protein>
    <submittedName>
        <fullName evidence="6">FMN reductase (NADPH)</fullName>
        <ecNumber evidence="6">1.5.1.38</ecNumber>
    </submittedName>
</protein>
<dbReference type="EMBL" id="QVXO01000010">
    <property type="protein sequence ID" value="RPJ92142.1"/>
    <property type="molecule type" value="Genomic_DNA"/>
</dbReference>
<sequence length="206" mass="21309">MSSPRHQAHARVLAIAGSPSQRSRSAVLLRHAAGILQPRGLSVGELGLRDIPAEDLIEGNYAGAAANALRARVAAADAVVISSPVYQASFSGGLKAVLDLLDPKALAGKVVLPIATGGSPAHLLALEYGLKPVLSALGARHILAGVYATDTQVRVDEFGAGEIDGEVRRRLEDSVERLSELVLPRAAVSNPSYDLGRLALAGGFSV</sequence>
<dbReference type="Gene3D" id="3.40.50.360">
    <property type="match status" value="1"/>
</dbReference>
<reference evidence="6 7" key="1">
    <citation type="submission" date="2018-08" db="EMBL/GenBank/DDBJ databases">
        <title>Achromobacter xylosoxidans Genome sequencing and assembly.</title>
        <authorList>
            <person name="Wang R."/>
            <person name="Rensing C."/>
            <person name="Li Y."/>
        </authorList>
    </citation>
    <scope>NUCLEOTIDE SEQUENCE [LARGE SCALE GENOMIC DNA]</scope>
    <source>
        <strain evidence="6 7">GD003A</strain>
    </source>
</reference>
<dbReference type="InterPro" id="IPR029039">
    <property type="entry name" value="Flavoprotein-like_sf"/>
</dbReference>
<keyword evidence="3" id="KW-0288">FMN</keyword>
<keyword evidence="2" id="KW-0285">Flavoprotein</keyword>
<organism evidence="6 7">
    <name type="scientific">Alcaligenes xylosoxydans xylosoxydans</name>
    <name type="common">Achromobacter xylosoxidans</name>
    <dbReference type="NCBI Taxonomy" id="85698"/>
    <lineage>
        <taxon>Bacteria</taxon>
        <taxon>Pseudomonadati</taxon>
        <taxon>Pseudomonadota</taxon>
        <taxon>Betaproteobacteria</taxon>
        <taxon>Burkholderiales</taxon>
        <taxon>Alcaligenaceae</taxon>
        <taxon>Achromobacter</taxon>
    </lineage>
</organism>
<evidence type="ECO:0000256" key="3">
    <source>
        <dbReference type="ARBA" id="ARBA00022643"/>
    </source>
</evidence>
<dbReference type="RefSeq" id="WP_118932332.1">
    <property type="nucleotide sequence ID" value="NZ_CP061008.1"/>
</dbReference>
<evidence type="ECO:0000256" key="4">
    <source>
        <dbReference type="ARBA" id="ARBA00023002"/>
    </source>
</evidence>
<dbReference type="SUPFAM" id="SSF52218">
    <property type="entry name" value="Flavoproteins"/>
    <property type="match status" value="1"/>
</dbReference>
<dbReference type="PANTHER" id="PTHR43408:SF1">
    <property type="entry name" value="FMN REDUCTASE (NADPH)"/>
    <property type="match status" value="1"/>
</dbReference>
<accession>A0A424WFU9</accession>
<comment type="caution">
    <text evidence="6">The sequence shown here is derived from an EMBL/GenBank/DDBJ whole genome shotgun (WGS) entry which is preliminary data.</text>
</comment>
<evidence type="ECO:0000313" key="6">
    <source>
        <dbReference type="EMBL" id="RPJ92142.1"/>
    </source>
</evidence>
<dbReference type="InterPro" id="IPR051814">
    <property type="entry name" value="NAD(P)H-dep_FMN_reductase"/>
</dbReference>
<keyword evidence="4 6" id="KW-0560">Oxidoreductase</keyword>
<dbReference type="GO" id="GO:0052873">
    <property type="term" value="F:FMN reductase (NADPH) activity"/>
    <property type="evidence" value="ECO:0007669"/>
    <property type="project" value="UniProtKB-EC"/>
</dbReference>
<dbReference type="InterPro" id="IPR020048">
    <property type="entry name" value="NADPH-dep_FMN_reduc_SsuE"/>
</dbReference>
<dbReference type="Pfam" id="PF03358">
    <property type="entry name" value="FMN_red"/>
    <property type="match status" value="1"/>
</dbReference>
<evidence type="ECO:0000259" key="5">
    <source>
        <dbReference type="Pfam" id="PF03358"/>
    </source>
</evidence>
<gene>
    <name evidence="6" type="primary">ssuE</name>
    <name evidence="6" type="ORF">DY367_09270</name>
</gene>
<dbReference type="OrthoDB" id="1643408at2"/>
<name>A0A424WFU9_ALCXX</name>
<dbReference type="GO" id="GO:0046306">
    <property type="term" value="P:alkanesulfonate catabolic process"/>
    <property type="evidence" value="ECO:0007669"/>
    <property type="project" value="InterPro"/>
</dbReference>
<dbReference type="PANTHER" id="PTHR43408">
    <property type="entry name" value="FMN REDUCTASE (NADPH)"/>
    <property type="match status" value="1"/>
</dbReference>
<comment type="similarity">
    <text evidence="1">Belongs to the SsuE family.</text>
</comment>
<feature type="domain" description="NADPH-dependent FMN reductase-like" evidence="5">
    <location>
        <begin position="11"/>
        <end position="151"/>
    </location>
</feature>
<dbReference type="InterPro" id="IPR005025">
    <property type="entry name" value="FMN_Rdtase-like_dom"/>
</dbReference>
<proteinExistence type="inferred from homology"/>
<dbReference type="Proteomes" id="UP000285324">
    <property type="component" value="Unassembled WGS sequence"/>
</dbReference>